<feature type="transmembrane region" description="Helical" evidence="7">
    <location>
        <begin position="285"/>
        <end position="305"/>
    </location>
</feature>
<dbReference type="InterPro" id="IPR000515">
    <property type="entry name" value="MetI-like"/>
</dbReference>
<keyword evidence="10" id="KW-1185">Reference proteome</keyword>
<dbReference type="InterPro" id="IPR035906">
    <property type="entry name" value="MetI-like_sf"/>
</dbReference>
<organism evidence="9 10">
    <name type="scientific">Paenibacillus artemisiicola</name>
    <dbReference type="NCBI Taxonomy" id="1172618"/>
    <lineage>
        <taxon>Bacteria</taxon>
        <taxon>Bacillati</taxon>
        <taxon>Bacillota</taxon>
        <taxon>Bacilli</taxon>
        <taxon>Bacillales</taxon>
        <taxon>Paenibacillaceae</taxon>
        <taxon>Paenibacillus</taxon>
    </lineage>
</organism>
<name>A0ABS3WFG1_9BACL</name>
<feature type="transmembrane region" description="Helical" evidence="7">
    <location>
        <begin position="127"/>
        <end position="146"/>
    </location>
</feature>
<proteinExistence type="inferred from homology"/>
<protein>
    <submittedName>
        <fullName evidence="9">Sugar ABC transporter permease</fullName>
    </submittedName>
</protein>
<evidence type="ECO:0000256" key="2">
    <source>
        <dbReference type="ARBA" id="ARBA00022448"/>
    </source>
</evidence>
<dbReference type="SUPFAM" id="SSF161098">
    <property type="entry name" value="MetI-like"/>
    <property type="match status" value="1"/>
</dbReference>
<accession>A0ABS3WFG1</accession>
<dbReference type="PROSITE" id="PS50928">
    <property type="entry name" value="ABC_TM1"/>
    <property type="match status" value="1"/>
</dbReference>
<evidence type="ECO:0000256" key="6">
    <source>
        <dbReference type="ARBA" id="ARBA00023136"/>
    </source>
</evidence>
<dbReference type="PANTHER" id="PTHR43227">
    <property type="entry name" value="BLL4140 PROTEIN"/>
    <property type="match status" value="1"/>
</dbReference>
<dbReference type="CDD" id="cd06261">
    <property type="entry name" value="TM_PBP2"/>
    <property type="match status" value="1"/>
</dbReference>
<evidence type="ECO:0000313" key="10">
    <source>
        <dbReference type="Proteomes" id="UP000670947"/>
    </source>
</evidence>
<gene>
    <name evidence="9" type="ORF">I8J29_22600</name>
</gene>
<feature type="transmembrane region" description="Helical" evidence="7">
    <location>
        <begin position="30"/>
        <end position="48"/>
    </location>
</feature>
<evidence type="ECO:0000256" key="1">
    <source>
        <dbReference type="ARBA" id="ARBA00004651"/>
    </source>
</evidence>
<evidence type="ECO:0000256" key="7">
    <source>
        <dbReference type="RuleBase" id="RU363032"/>
    </source>
</evidence>
<dbReference type="Proteomes" id="UP000670947">
    <property type="component" value="Unassembled WGS sequence"/>
</dbReference>
<dbReference type="InterPro" id="IPR050809">
    <property type="entry name" value="UgpAE/MalFG_permease"/>
</dbReference>
<feature type="transmembrane region" description="Helical" evidence="7">
    <location>
        <begin position="178"/>
        <end position="204"/>
    </location>
</feature>
<keyword evidence="6 7" id="KW-0472">Membrane</keyword>
<feature type="domain" description="ABC transmembrane type-1" evidence="8">
    <location>
        <begin position="90"/>
        <end position="306"/>
    </location>
</feature>
<keyword evidence="3" id="KW-1003">Cell membrane</keyword>
<dbReference type="Gene3D" id="1.10.3720.10">
    <property type="entry name" value="MetI-like"/>
    <property type="match status" value="1"/>
</dbReference>
<dbReference type="RefSeq" id="WP_208849735.1">
    <property type="nucleotide sequence ID" value="NZ_JAGGDJ010000026.1"/>
</dbReference>
<dbReference type="Pfam" id="PF00528">
    <property type="entry name" value="BPD_transp_1"/>
    <property type="match status" value="1"/>
</dbReference>
<evidence type="ECO:0000313" key="9">
    <source>
        <dbReference type="EMBL" id="MBO7746998.1"/>
    </source>
</evidence>
<comment type="caution">
    <text evidence="9">The sequence shown here is derived from an EMBL/GenBank/DDBJ whole genome shotgun (WGS) entry which is preliminary data.</text>
</comment>
<reference evidence="9 10" key="1">
    <citation type="submission" date="2021-03" db="EMBL/GenBank/DDBJ databases">
        <title>Paenibacillus artemisicola MWE-103 whole genome sequence.</title>
        <authorList>
            <person name="Ham Y.J."/>
        </authorList>
    </citation>
    <scope>NUCLEOTIDE SEQUENCE [LARGE SCALE GENOMIC DNA]</scope>
    <source>
        <strain evidence="9 10">MWE-103</strain>
    </source>
</reference>
<feature type="transmembrane region" description="Helical" evidence="7">
    <location>
        <begin position="94"/>
        <end position="115"/>
    </location>
</feature>
<evidence type="ECO:0000256" key="4">
    <source>
        <dbReference type="ARBA" id="ARBA00022692"/>
    </source>
</evidence>
<evidence type="ECO:0000256" key="3">
    <source>
        <dbReference type="ARBA" id="ARBA00022475"/>
    </source>
</evidence>
<comment type="similarity">
    <text evidence="7">Belongs to the binding-protein-dependent transport system permease family.</text>
</comment>
<dbReference type="EMBL" id="JAGGDJ010000026">
    <property type="protein sequence ID" value="MBO7746998.1"/>
    <property type="molecule type" value="Genomic_DNA"/>
</dbReference>
<keyword evidence="4 7" id="KW-0812">Transmembrane</keyword>
<evidence type="ECO:0000256" key="5">
    <source>
        <dbReference type="ARBA" id="ARBA00022989"/>
    </source>
</evidence>
<feature type="transmembrane region" description="Helical" evidence="7">
    <location>
        <begin position="225"/>
        <end position="249"/>
    </location>
</feature>
<dbReference type="PANTHER" id="PTHR43227:SF11">
    <property type="entry name" value="BLL4140 PROTEIN"/>
    <property type="match status" value="1"/>
</dbReference>
<sequence length="319" mass="36133">MELATKPEVNVKQPGVKQRQLLRTIRSQKWLLLFVAPAVVLTFVFSYLPMFGNIIAFQDYDIVKGFFGSPFVGFKHFKELFQDPHSLLVIKNTVILSTCNLIFTFPAPILLALLLNELRSMVFKRTVQTISYLPHFISWVIILGFYKEMTSLDGGLFNEIKMYLYGGEPVMFQAKAGWFLPVVVISNIWKEIGWNTIIFLAALSGIDEQLYEAAAIDGAGKLKRVLHITLPGILPTIMILLILSLSHIFGTNFDQVYNLINVHIQDKVDVLETYVFTEGIEKARFPFATAVGLFQGVISFILVVVSNKLSKKFTEISIW</sequence>
<keyword evidence="5 7" id="KW-1133">Transmembrane helix</keyword>
<comment type="subcellular location">
    <subcellularLocation>
        <location evidence="1 7">Cell membrane</location>
        <topology evidence="1 7">Multi-pass membrane protein</topology>
    </subcellularLocation>
</comment>
<evidence type="ECO:0000259" key="8">
    <source>
        <dbReference type="PROSITE" id="PS50928"/>
    </source>
</evidence>
<keyword evidence="2 7" id="KW-0813">Transport</keyword>